<evidence type="ECO:0000256" key="1">
    <source>
        <dbReference type="SAM" id="SignalP"/>
    </source>
</evidence>
<comment type="caution">
    <text evidence="3">The sequence shown here is derived from an EMBL/GenBank/DDBJ whole genome shotgun (WGS) entry which is preliminary data.</text>
</comment>
<accession>A0A512J244</accession>
<dbReference type="OrthoDB" id="8241180at2"/>
<dbReference type="EMBL" id="BJZU01000033">
    <property type="protein sequence ID" value="GEP04032.1"/>
    <property type="molecule type" value="Genomic_DNA"/>
</dbReference>
<reference evidence="6" key="2">
    <citation type="journal article" date="2019" name="Int. J. Syst. Evol. Microbiol.">
        <title>The Global Catalogue of Microorganisms (GCM) 10K type strain sequencing project: providing services to taxonomists for standard genome sequencing and annotation.</title>
        <authorList>
            <consortium name="The Broad Institute Genomics Platform"/>
            <consortium name="The Broad Institute Genome Sequencing Center for Infectious Disease"/>
            <person name="Wu L."/>
            <person name="Ma J."/>
        </authorList>
    </citation>
    <scope>NUCLEOTIDE SEQUENCE [LARGE SCALE GENOMIC DNA]</scope>
    <source>
        <strain evidence="6">NBRC 107715</strain>
    </source>
</reference>
<reference evidence="4" key="1">
    <citation type="journal article" date="2014" name="Int. J. Syst. Evol. Microbiol.">
        <title>Complete genome of a new Firmicutes species belonging to the dominant human colonic microbiota ('Ruminococcus bicirculans') reveals two chromosomes and a selective capacity to utilize plant glucans.</title>
        <authorList>
            <consortium name="NISC Comparative Sequencing Program"/>
            <person name="Wegmann U."/>
            <person name="Louis P."/>
            <person name="Goesmann A."/>
            <person name="Henrissat B."/>
            <person name="Duncan S.H."/>
            <person name="Flint H.J."/>
        </authorList>
    </citation>
    <scope>NUCLEOTIDE SEQUENCE</scope>
    <source>
        <strain evidence="4">NBRC 107715</strain>
    </source>
</reference>
<feature type="domain" description="Putative tail fiber protein gp53-like C-terminal" evidence="2">
    <location>
        <begin position="569"/>
        <end position="657"/>
    </location>
</feature>
<organism evidence="3 5">
    <name type="scientific">Methylobacterium oxalidis</name>
    <dbReference type="NCBI Taxonomy" id="944322"/>
    <lineage>
        <taxon>Bacteria</taxon>
        <taxon>Pseudomonadati</taxon>
        <taxon>Pseudomonadota</taxon>
        <taxon>Alphaproteobacteria</taxon>
        <taxon>Hyphomicrobiales</taxon>
        <taxon>Methylobacteriaceae</taxon>
        <taxon>Methylobacterium</taxon>
    </lineage>
</organism>
<reference evidence="3 5" key="3">
    <citation type="submission" date="2019-07" db="EMBL/GenBank/DDBJ databases">
        <title>Whole genome shotgun sequence of Methylobacterium oxalidis NBRC 107715.</title>
        <authorList>
            <person name="Hosoyama A."/>
            <person name="Uohara A."/>
            <person name="Ohji S."/>
            <person name="Ichikawa N."/>
        </authorList>
    </citation>
    <scope>NUCLEOTIDE SEQUENCE [LARGE SCALE GENOMIC DNA]</scope>
    <source>
        <strain evidence="3 5">NBRC 107715</strain>
    </source>
</reference>
<dbReference type="Proteomes" id="UP001156856">
    <property type="component" value="Unassembled WGS sequence"/>
</dbReference>
<evidence type="ECO:0000313" key="3">
    <source>
        <dbReference type="EMBL" id="GEP04032.1"/>
    </source>
</evidence>
<reference evidence="4" key="4">
    <citation type="submission" date="2023-01" db="EMBL/GenBank/DDBJ databases">
        <title>Draft genome sequence of Methylobacterium oxalidis strain NBRC 107715.</title>
        <authorList>
            <person name="Sun Q."/>
            <person name="Mori K."/>
        </authorList>
    </citation>
    <scope>NUCLEOTIDE SEQUENCE</scope>
    <source>
        <strain evidence="4">NBRC 107715</strain>
    </source>
</reference>
<dbReference type="Pfam" id="PF21882">
    <property type="entry name" value="Gp53-like_C"/>
    <property type="match status" value="1"/>
</dbReference>
<protein>
    <recommendedName>
        <fullName evidence="2">Putative tail fiber protein gp53-like C-terminal domain-containing protein</fullName>
    </recommendedName>
</protein>
<dbReference type="RefSeq" id="WP_147025687.1">
    <property type="nucleotide sequence ID" value="NZ_BJZU01000033.1"/>
</dbReference>
<feature type="chain" id="PRO_5022096611" description="Putative tail fiber protein gp53-like C-terminal domain-containing protein" evidence="1">
    <location>
        <begin position="19"/>
        <end position="657"/>
    </location>
</feature>
<feature type="signal peptide" evidence="1">
    <location>
        <begin position="1"/>
        <end position="18"/>
    </location>
</feature>
<dbReference type="EMBL" id="BSPK01000033">
    <property type="protein sequence ID" value="GLS64063.1"/>
    <property type="molecule type" value="Genomic_DNA"/>
</dbReference>
<dbReference type="Proteomes" id="UP000321960">
    <property type="component" value="Unassembled WGS sequence"/>
</dbReference>
<dbReference type="InterPro" id="IPR054075">
    <property type="entry name" value="Gp53-like_C"/>
</dbReference>
<gene>
    <name evidence="4" type="ORF">GCM10007888_24440</name>
    <name evidence="3" type="ORF">MOX02_20700</name>
</gene>
<sequence length="657" mass="63837">MRLILALLAALLPAAALAQSLPSATFKTTTTERLVVTGTGSSGDASGLIVTSDGTTRSLASWFASVPSSVLLPANNLSDLVSAAAARTNLGLAAVATTGAYGDLSGRPVLATVATSGQWADLLGKPTLFDGTWNSLTGKPTLATVATSGSASDLGAGTLQAARLPLPAATTLGGVKSLAATSNTFLTAIGTDGTPTAAQPSFTNISGTVAATQLPNPTASTKGGVQSGTAGAGQFVTGISTAGALTYGTPAIPSSTNALSEGASNLYFTQARARASISASGSLSYNSTTGAISYTAPTLAAVATSGSASDLGTGTLPAARLPAPTAGALGGVKSATAAGGSFVTGIDTTGALTFGMPTGGGSGPANTDALPEGTSNLYFTQGRARSSISATGSLAYNATTGVLSYTAPTLATVATSGAYTDLSSRPTLATVATSGSASDLGTGTLPAARLPLPSATTLGGVQSKAATASQFLTAIGTDGVPVSAQPAFSNISGTVAASQLPAPTASTLGGVQSKAATASQFLTSISTAGVPAAAQPAFSDLSGQATTAQLPSAARWITAQSLANPGYRKWNDGLIEQWGTVAGAAGGNLAVTFPTAFTANVFSVQTTVQQATTASTTMESASSNGLSTTGFTCVVRYVSGGTVGAAGEGCHWYAVGN</sequence>
<name>A0A512J244_9HYPH</name>
<evidence type="ECO:0000259" key="2">
    <source>
        <dbReference type="Pfam" id="PF21882"/>
    </source>
</evidence>
<keyword evidence="1" id="KW-0732">Signal</keyword>
<evidence type="ECO:0000313" key="5">
    <source>
        <dbReference type="Proteomes" id="UP000321960"/>
    </source>
</evidence>
<dbReference type="Gene3D" id="2.60.40.3940">
    <property type="match status" value="1"/>
</dbReference>
<keyword evidence="6" id="KW-1185">Reference proteome</keyword>
<evidence type="ECO:0000313" key="6">
    <source>
        <dbReference type="Proteomes" id="UP001156856"/>
    </source>
</evidence>
<proteinExistence type="predicted"/>
<dbReference type="AlphaFoldDB" id="A0A512J244"/>
<evidence type="ECO:0000313" key="4">
    <source>
        <dbReference type="EMBL" id="GLS64063.1"/>
    </source>
</evidence>